<proteinExistence type="predicted"/>
<protein>
    <submittedName>
        <fullName evidence="1">Uncharacterized protein</fullName>
    </submittedName>
</protein>
<accession>A0A806KHJ6</accession>
<evidence type="ECO:0000313" key="1">
    <source>
        <dbReference type="EMBL" id="AGS52454.1"/>
    </source>
</evidence>
<sequence>MGAWIETLMFPQVSQKARVAPRVGAWIETCYKSGFSRRRKSRAPRGRVD</sequence>
<dbReference type="AlphaFoldDB" id="A0A806KHJ6"/>
<reference evidence="1" key="1">
    <citation type="submission" date="2012-03" db="EMBL/GenBank/DDBJ databases">
        <title>Functional metagenomics reveals considerable lignocellulase gene clusters in the gut microbiome of a wood-feeding higher termite.</title>
        <authorList>
            <person name="Liu N."/>
        </authorList>
    </citation>
    <scope>NUCLEOTIDE SEQUENCE</scope>
</reference>
<name>A0A806KHJ6_9BACT</name>
<organism evidence="1">
    <name type="scientific">uncultured bacterium contig00101</name>
    <dbReference type="NCBI Taxonomy" id="1181568"/>
    <lineage>
        <taxon>Bacteria</taxon>
        <taxon>environmental samples</taxon>
    </lineage>
</organism>
<dbReference type="EMBL" id="JQ844194">
    <property type="protein sequence ID" value="AGS52454.1"/>
    <property type="molecule type" value="Genomic_DNA"/>
</dbReference>